<evidence type="ECO:0000313" key="2">
    <source>
        <dbReference type="EMBL" id="MFC1437538.1"/>
    </source>
</evidence>
<accession>A0ABV6XGZ1</accession>
<protein>
    <submittedName>
        <fullName evidence="2">Gamma-glutamylcyclotransferase family protein</fullName>
    </submittedName>
</protein>
<feature type="domain" description="Gamma-glutamylcyclotransferase AIG2-like" evidence="1">
    <location>
        <begin position="9"/>
        <end position="113"/>
    </location>
</feature>
<dbReference type="CDD" id="cd06661">
    <property type="entry name" value="GGCT_like"/>
    <property type="match status" value="1"/>
</dbReference>
<evidence type="ECO:0000313" key="3">
    <source>
        <dbReference type="Proteomes" id="UP001592581"/>
    </source>
</evidence>
<dbReference type="Pfam" id="PF06094">
    <property type="entry name" value="GGACT"/>
    <property type="match status" value="1"/>
</dbReference>
<organism evidence="2 3">
    <name type="scientific">Streptacidiphilus jeojiensis</name>
    <dbReference type="NCBI Taxonomy" id="3229225"/>
    <lineage>
        <taxon>Bacteria</taxon>
        <taxon>Bacillati</taxon>
        <taxon>Actinomycetota</taxon>
        <taxon>Actinomycetes</taxon>
        <taxon>Kitasatosporales</taxon>
        <taxon>Streptomycetaceae</taxon>
        <taxon>Streptacidiphilus</taxon>
    </lineage>
</organism>
<keyword evidence="3" id="KW-1185">Reference proteome</keyword>
<dbReference type="InterPro" id="IPR036568">
    <property type="entry name" value="GGCT-like_sf"/>
</dbReference>
<name>A0ABV6XGZ1_9ACTN</name>
<dbReference type="Proteomes" id="UP001592581">
    <property type="component" value="Unassembled WGS sequence"/>
</dbReference>
<dbReference type="InterPro" id="IPR009288">
    <property type="entry name" value="AIG2-like_dom"/>
</dbReference>
<comment type="caution">
    <text evidence="2">The sequence shown here is derived from an EMBL/GenBank/DDBJ whole genome shotgun (WGS) entry which is preliminary data.</text>
</comment>
<dbReference type="EMBL" id="JBEUKS010000001">
    <property type="protein sequence ID" value="MFC1437538.1"/>
    <property type="molecule type" value="Genomic_DNA"/>
</dbReference>
<sequence length="122" mass="13045">MSAPADQMLFSYGTLQFREVQLSQFGRILEGRPDTLPGHRLTMIAITDPEVIAASGTDRHPLVAPSEDPGDSVEGVVFAITDAELAAADAYEVDDYARVRVTLGSGTTAWVYLDAATSGNEE</sequence>
<dbReference type="SUPFAM" id="SSF110857">
    <property type="entry name" value="Gamma-glutamyl cyclotransferase-like"/>
    <property type="match status" value="1"/>
</dbReference>
<evidence type="ECO:0000259" key="1">
    <source>
        <dbReference type="Pfam" id="PF06094"/>
    </source>
</evidence>
<reference evidence="2 3" key="1">
    <citation type="submission" date="2024-06" db="EMBL/GenBank/DDBJ databases">
        <authorList>
            <person name="Lee S.D."/>
        </authorList>
    </citation>
    <scope>NUCLEOTIDE SEQUENCE [LARGE SCALE GENOMIC DNA]</scope>
    <source>
        <strain evidence="2 3">N1-10</strain>
    </source>
</reference>
<dbReference type="RefSeq" id="WP_380562952.1">
    <property type="nucleotide sequence ID" value="NZ_JBEUKS010000001.1"/>
</dbReference>
<gene>
    <name evidence="2" type="ORF">ABUW04_04645</name>
</gene>
<dbReference type="Gene3D" id="3.10.490.10">
    <property type="entry name" value="Gamma-glutamyl cyclotransferase-like"/>
    <property type="match status" value="1"/>
</dbReference>
<dbReference type="InterPro" id="IPR013024">
    <property type="entry name" value="GGCT-like"/>
</dbReference>
<proteinExistence type="predicted"/>